<comment type="caution">
    <text evidence="3">The sequence shown here is derived from an EMBL/GenBank/DDBJ whole genome shotgun (WGS) entry which is preliminary data.</text>
</comment>
<feature type="transmembrane region" description="Helical" evidence="1">
    <location>
        <begin position="100"/>
        <end position="119"/>
    </location>
</feature>
<feature type="domain" description="Heparan-alpha-glucosaminide N-acetyltransferase catalytic" evidence="2">
    <location>
        <begin position="19"/>
        <end position="227"/>
    </location>
</feature>
<evidence type="ECO:0000313" key="3">
    <source>
        <dbReference type="EMBL" id="MBT1709967.1"/>
    </source>
</evidence>
<feature type="transmembrane region" description="Helical" evidence="1">
    <location>
        <begin position="363"/>
        <end position="388"/>
    </location>
</feature>
<organism evidence="3 4">
    <name type="scientific">Dawidia cretensis</name>
    <dbReference type="NCBI Taxonomy" id="2782350"/>
    <lineage>
        <taxon>Bacteria</taxon>
        <taxon>Pseudomonadati</taxon>
        <taxon>Bacteroidota</taxon>
        <taxon>Cytophagia</taxon>
        <taxon>Cytophagales</taxon>
        <taxon>Chryseotaleaceae</taxon>
        <taxon>Dawidia</taxon>
    </lineage>
</organism>
<dbReference type="Proteomes" id="UP001319080">
    <property type="component" value="Unassembled WGS sequence"/>
</dbReference>
<feature type="transmembrane region" description="Helical" evidence="1">
    <location>
        <begin position="234"/>
        <end position="252"/>
    </location>
</feature>
<dbReference type="EMBL" id="JAHESE010000018">
    <property type="protein sequence ID" value="MBT1709967.1"/>
    <property type="molecule type" value="Genomic_DNA"/>
</dbReference>
<feature type="transmembrane region" description="Helical" evidence="1">
    <location>
        <begin position="194"/>
        <end position="214"/>
    </location>
</feature>
<feature type="transmembrane region" description="Helical" evidence="1">
    <location>
        <begin position="154"/>
        <end position="174"/>
    </location>
</feature>
<keyword evidence="1" id="KW-0472">Membrane</keyword>
<reference evidence="3 4" key="1">
    <citation type="submission" date="2021-05" db="EMBL/GenBank/DDBJ databases">
        <title>A Polyphasic approach of four new species of the genus Ohtaekwangia: Ohtaekwangia histidinii sp. nov., Ohtaekwangia cretensis sp. nov., Ohtaekwangia indiensis sp. nov., Ohtaekwangia reichenbachii sp. nov. from diverse environment.</title>
        <authorList>
            <person name="Octaviana S."/>
        </authorList>
    </citation>
    <scope>NUCLEOTIDE SEQUENCE [LARGE SCALE GENOMIC DNA]</scope>
    <source>
        <strain evidence="3 4">PWU5</strain>
    </source>
</reference>
<accession>A0AAP2E1L2</accession>
<keyword evidence="4" id="KW-1185">Reference proteome</keyword>
<keyword evidence="1" id="KW-1133">Transmembrane helix</keyword>
<feature type="transmembrane region" description="Helical" evidence="1">
    <location>
        <begin position="283"/>
        <end position="301"/>
    </location>
</feature>
<protein>
    <submittedName>
        <fullName evidence="3">DUF1624 domain-containing protein</fullName>
    </submittedName>
</protein>
<evidence type="ECO:0000313" key="4">
    <source>
        <dbReference type="Proteomes" id="UP001319080"/>
    </source>
</evidence>
<name>A0AAP2E1L2_9BACT</name>
<feature type="transmembrane region" description="Helical" evidence="1">
    <location>
        <begin position="67"/>
        <end position="88"/>
    </location>
</feature>
<dbReference type="Pfam" id="PF07786">
    <property type="entry name" value="HGSNAT_cat"/>
    <property type="match status" value="1"/>
</dbReference>
<feature type="transmembrane region" description="Helical" evidence="1">
    <location>
        <begin position="125"/>
        <end position="147"/>
    </location>
</feature>
<evidence type="ECO:0000259" key="2">
    <source>
        <dbReference type="Pfam" id="PF07786"/>
    </source>
</evidence>
<sequence>MITRSASVAAVPLTGRASRIESIDLLRGLVMILMALDHVRDYFHADAFLYNPVDISKTDGVVFFTRWITHFCAPVFVFLAGTSAFLVGSRRGKGELSAFLLKRGLWLIVLEVTIINFAWLFNVHFQLILCTVIWALAIGMISLAAFIHLPLRAIIAAGIILIVGHNALDVVHVAGEGADAVGWALLHEARGFAFPAFFLYIGYPVIPWIGIMLLGYGLGTQFQAGADANKRHRLLVTAGIAAIALFVVLRWTNVYGDPVPWTPQADGLHTFLSFMNVAKYPPSLLYILATLGPAMLFLAFAEKYKGRVAQYTIALGRVPMFYYILHLYLIHLLAVAAALATGYDFSDMIFTTWVTDSPNLKGYGFSLGVTYLVWIGVVLALFPLCLWYDRYKTTHKDQWWLSYL</sequence>
<dbReference type="RefSeq" id="WP_254085546.1">
    <property type="nucleotide sequence ID" value="NZ_JAHESE010000018.1"/>
</dbReference>
<dbReference type="AlphaFoldDB" id="A0AAP2E1L2"/>
<keyword evidence="1" id="KW-0812">Transmembrane</keyword>
<dbReference type="PANTHER" id="PTHR40407">
    <property type="entry name" value="MEMBRANE PROTEIN-LIKE PROTEIN"/>
    <property type="match status" value="1"/>
</dbReference>
<gene>
    <name evidence="3" type="ORF">KK062_17105</name>
</gene>
<dbReference type="InterPro" id="IPR012429">
    <property type="entry name" value="HGSNAT_cat"/>
</dbReference>
<dbReference type="PANTHER" id="PTHR40407:SF1">
    <property type="entry name" value="HEPARAN-ALPHA-GLUCOSAMINIDE N-ACETYLTRANSFERASE CATALYTIC DOMAIN-CONTAINING PROTEIN"/>
    <property type="match status" value="1"/>
</dbReference>
<feature type="transmembrane region" description="Helical" evidence="1">
    <location>
        <begin position="321"/>
        <end position="343"/>
    </location>
</feature>
<evidence type="ECO:0000256" key="1">
    <source>
        <dbReference type="SAM" id="Phobius"/>
    </source>
</evidence>
<proteinExistence type="predicted"/>